<evidence type="ECO:0000313" key="3">
    <source>
        <dbReference type="EMBL" id="VFK07411.1"/>
    </source>
</evidence>
<protein>
    <submittedName>
        <fullName evidence="1">Uncharacterized protein</fullName>
    </submittedName>
</protein>
<accession>A0A450S299</accession>
<evidence type="ECO:0000313" key="2">
    <source>
        <dbReference type="EMBL" id="VFJ45966.1"/>
    </source>
</evidence>
<gene>
    <name evidence="1" type="ORF">BECKFM1743A_GA0114220_1002910</name>
    <name evidence="3" type="ORF">BECKFM1743B_GA0114221_1004010</name>
    <name evidence="2" type="ORF">BECKFM1743C_GA0114222_1003210</name>
</gene>
<evidence type="ECO:0000313" key="1">
    <source>
        <dbReference type="EMBL" id="VFJ45768.1"/>
    </source>
</evidence>
<proteinExistence type="predicted"/>
<dbReference type="EMBL" id="CAADFA010000032">
    <property type="protein sequence ID" value="VFJ45966.1"/>
    <property type="molecule type" value="Genomic_DNA"/>
</dbReference>
<organism evidence="1">
    <name type="scientific">Candidatus Kentrum sp. FM</name>
    <dbReference type="NCBI Taxonomy" id="2126340"/>
    <lineage>
        <taxon>Bacteria</taxon>
        <taxon>Pseudomonadati</taxon>
        <taxon>Pseudomonadota</taxon>
        <taxon>Gammaproteobacteria</taxon>
        <taxon>Candidatus Kentrum</taxon>
    </lineage>
</organism>
<dbReference type="EMBL" id="CAADFL010000040">
    <property type="protein sequence ID" value="VFK07411.1"/>
    <property type="molecule type" value="Genomic_DNA"/>
</dbReference>
<dbReference type="EMBL" id="CAADEZ010000029">
    <property type="protein sequence ID" value="VFJ45768.1"/>
    <property type="molecule type" value="Genomic_DNA"/>
</dbReference>
<sequence length="608" mass="66088">MNPTLIVFGIQSVIKLGRVSHSALEQWSRDKEVLFPVVNRASTSTFSETRAYFRRSENAPLVAEGGPYSVYWHQGNNLPINTPATLDALFTVMLKREAENHENPTNSAIPGAFLVGQWNSTDGPISPIARVILSAADIALDYAAINPSIFGVDGNGEKLLGAYAKNLSILIPDDGNFGVRDRFAERLAGVFLRAGLQTLTDHSDWAVSEEHLEKLLTNSIKPLLEDGVFPSDITKQLKWDDVTETLMGPVAAAALETVANHQTAFLGDDFDPDKALGAITRAVFLKAAEDDTLKDQFKKQGLVELYRAALGVAAERPGLFLGDADTSAEKLANDLFARIFTVLKDESPFNQDGGLFTKEVGLKLAATAIEAIGSNAHNFTDPAKPWEQVAADTVKFLAQQMANSIKNNENLKSVLRQEHLIEIGRIVLTRIAETPGMVVDSDKEAWHGVISAVANAMKADEKLLLTGNDWKLIAVAAAEQAAINPGRLFDWEPSDPNKVLAGELMSTVLKASARLLQEQQLKKRAVLYGSTLREAMIIVIEHTSPSTDPALIDPVITDLHRLVAEHAERYGAKEFLLVLERILSGAKQGEQIPTINQANVDAILQAGA</sequence>
<dbReference type="AlphaFoldDB" id="A0A450S299"/>
<reference evidence="1" key="1">
    <citation type="submission" date="2019-02" db="EMBL/GenBank/DDBJ databases">
        <authorList>
            <person name="Gruber-Vodicka R. H."/>
            <person name="Seah K. B. B."/>
        </authorList>
    </citation>
    <scope>NUCLEOTIDE SEQUENCE</scope>
    <source>
        <strain evidence="1">BECK_BZ163</strain>
        <strain evidence="3">BECK_BZ164</strain>
        <strain evidence="2">BECK_BZ165</strain>
    </source>
</reference>
<name>A0A450S299_9GAMM</name>